<gene>
    <name evidence="1" type="ORF">NAS2_0583</name>
</gene>
<keyword evidence="2" id="KW-1185">Reference proteome</keyword>
<reference evidence="1 2" key="1">
    <citation type="journal article" date="2019" name="ISME J.">
        <title>Isolation and characterization of a thermophilic sulfur- and iron-reducing thaumarchaeote from a terrestrial acidic hot spring.</title>
        <authorList>
            <person name="Kato S."/>
            <person name="Itoh T."/>
            <person name="Yuki M."/>
            <person name="Nagamori M."/>
            <person name="Ohnishi M."/>
            <person name="Uematsu K."/>
            <person name="Suzuki K."/>
            <person name="Takashina T."/>
            <person name="Ohkuma M."/>
        </authorList>
    </citation>
    <scope>NUCLEOTIDE SEQUENCE [LARGE SCALE GENOMIC DNA]</scope>
    <source>
        <strain evidence="1 2">NAS-02</strain>
    </source>
</reference>
<dbReference type="KEGG" id="ccai:NAS2_0583"/>
<name>A0A4P2VDQ5_9ARCH</name>
<accession>A0A4P2VDQ5</accession>
<protein>
    <submittedName>
        <fullName evidence="1">tRNA(U54)-2-thioribothymidine synthetase</fullName>
    </submittedName>
</protein>
<sequence>MEEAMPGFMMRLVQEFADKVQPALADRYLREGEVGRCRICGRPTSRDREICSFCAVRMRAAGTATG</sequence>
<proteinExistence type="predicted"/>
<evidence type="ECO:0000313" key="1">
    <source>
        <dbReference type="EMBL" id="BBE41972.1"/>
    </source>
</evidence>
<dbReference type="EMBL" id="AP018732">
    <property type="protein sequence ID" value="BBE41972.1"/>
    <property type="molecule type" value="Genomic_DNA"/>
</dbReference>
<evidence type="ECO:0000313" key="2">
    <source>
        <dbReference type="Proteomes" id="UP000509448"/>
    </source>
</evidence>
<dbReference type="Proteomes" id="UP000509448">
    <property type="component" value="Chromosome"/>
</dbReference>
<dbReference type="AlphaFoldDB" id="A0A4P2VDQ5"/>
<organism evidence="1 2">
    <name type="scientific">Conexivisphaera calida</name>
    <dbReference type="NCBI Taxonomy" id="1874277"/>
    <lineage>
        <taxon>Archaea</taxon>
        <taxon>Nitrososphaerota</taxon>
        <taxon>Conexivisphaeria</taxon>
        <taxon>Conexivisphaerales</taxon>
        <taxon>Conexivisphaeraceae</taxon>
        <taxon>Conexivisphaera</taxon>
    </lineage>
</organism>